<evidence type="ECO:0000313" key="3">
    <source>
        <dbReference type="Proteomes" id="UP000203382"/>
    </source>
</evidence>
<sequence length="380" mass="43779">MKKVNVDVLTVAIEEVKALEVEVNGLEVNWIESSDEWVVNYNSNIIIDGLTEDEANMYHDELSAYTAQAVQIEGKEFNFPLYDAHNEELCDSEGNRVTRDALGFIVEDNQSGDLDRVISDMVNRYETESTFDVWTMMRDARDAFQEGIDEGMIVVNTDDMNTTMLSAFLYMLDSELQANRSEILYNYIVYRVNKMLVDKHVTQMDIEGLEQEIENYADEAESSYSEFDYMDDEMFSQLEEFIDSYMVGLEMGQPLDNQDWENIGDVTITEGAMFIKKDEDTDNSYYVERVSGNEFESFYLDSMYIDLNDGWINWFDINEYAGISMDAEPYERISALIGYDGIENFNPTTTECEKAVDLCAALRNAGVNVVWSTEHEEIQF</sequence>
<dbReference type="KEGG" id="vg:29065360"/>
<organism evidence="2 3">
    <name type="scientific">Bacillus phage DirtyBetty</name>
    <dbReference type="NCBI Taxonomy" id="1873999"/>
    <lineage>
        <taxon>Viruses</taxon>
        <taxon>Duplodnaviria</taxon>
        <taxon>Heunggongvirae</taxon>
        <taxon>Uroviricota</taxon>
        <taxon>Caudoviricetes</taxon>
        <taxon>Herelleviridae</taxon>
        <taxon>Bastillevirinae</taxon>
        <taxon>Wphvirus</taxon>
        <taxon>Wphvirus megatron</taxon>
    </lineage>
</organism>
<dbReference type="RefSeq" id="YP_009285213.1">
    <property type="nucleotide sequence ID" value="NC_031054.1"/>
</dbReference>
<gene>
    <name evidence="2" type="ORF">DIRTYBETTY_271</name>
</gene>
<dbReference type="GeneID" id="29065360"/>
<dbReference type="Proteomes" id="UP000203382">
    <property type="component" value="Segment"/>
</dbReference>
<dbReference type="EMBL" id="KX349903">
    <property type="protein sequence ID" value="ANT41452.1"/>
    <property type="molecule type" value="Genomic_DNA"/>
</dbReference>
<protein>
    <submittedName>
        <fullName evidence="2">Uncharacterized protein</fullName>
    </submittedName>
</protein>
<evidence type="ECO:0000256" key="1">
    <source>
        <dbReference type="SAM" id="Coils"/>
    </source>
</evidence>
<proteinExistence type="predicted"/>
<keyword evidence="1" id="KW-0175">Coiled coil</keyword>
<evidence type="ECO:0000313" key="2">
    <source>
        <dbReference type="EMBL" id="ANT41452.1"/>
    </source>
</evidence>
<reference evidence="2 3" key="1">
    <citation type="submission" date="2016-06" db="EMBL/GenBank/DDBJ databases">
        <authorList>
            <person name="Kjaerup R.B."/>
            <person name="Dalgaard T.S."/>
            <person name="Juul-Madsen H.R."/>
        </authorList>
    </citation>
    <scope>NUCLEOTIDE SEQUENCE [LARGE SCALE GENOMIC DNA]</scope>
</reference>
<name>A0A1B1PBB0_9CAUD</name>
<feature type="coiled-coil region" evidence="1">
    <location>
        <begin position="199"/>
        <end position="226"/>
    </location>
</feature>
<accession>A0A1B1PBB0</accession>